<dbReference type="InterPro" id="IPR032807">
    <property type="entry name" value="GNVR"/>
</dbReference>
<feature type="transmembrane region" description="Helical" evidence="9">
    <location>
        <begin position="20"/>
        <end position="39"/>
    </location>
</feature>
<dbReference type="InterPro" id="IPR027417">
    <property type="entry name" value="P-loop_NTPase"/>
</dbReference>
<keyword evidence="3" id="KW-0808">Transferase</keyword>
<dbReference type="AlphaFoldDB" id="A0A4Q0NV81"/>
<evidence type="ECO:0000313" key="12">
    <source>
        <dbReference type="EMBL" id="RXG14679.1"/>
    </source>
</evidence>
<accession>A0A4Q0NV81</accession>
<dbReference type="Proteomes" id="UP000289859">
    <property type="component" value="Unassembled WGS sequence"/>
</dbReference>
<sequence>MNELNEEINLREELDKYLRYWPWFVLGTLSCLLIAFIYLRISVPVYDTVASVIIKDEESKGGGLGAGAAEFADLGLLGGMSTNSIENEIGLLKSRRLMINTVRALNLNVSYYDLNGFNSEELYADTPYLVEVVNLNKEELTEADEADLNQFSIEPIQSSEKLQLNFTESGETLEVQPDELVTLPFATIIIRDNPESSDKESVLVKIQAVTDVADTYREAVEINLIDDNATLLEFNLGSPVKQKAQDILDQLIFEYNKEAIEDKNEVAVNTAKFIDERLQIISGELDTVEVGLEDFKETNNLTNIEAESQLIVENASDYRKREQEIQTQLSVAQSIISYLQEEGAESGLLPADIGLEGESVNAQIASYNDLVLERNRILSGATKLNPTVTRLNQQIEQLRQTIMGGLERTVNSLQIAQRGLRQQTNLIGSEIAQVPAKERQFRDISRQQEIKEALYIFLLQKREENSLSLAATSPKAKIVDSAYTLNTPLSPKPKIVLAAAVLIGLAIPFLILYVRRLLNNKIERREDLEKITRAIPIVGELPRIAKGDSDLIEENDRSVLAESFRILTTNLQYLLVNAKHQDKGYCLYTTSTVKGEGKTFTSINLAMTLANTGKKVVLIGADLRNPQLQRYDTESKSLLGVSDYLVNDDHKLESLIHDSKFHTNLKLFLSGSIPPNPSELLRQSKFGRMLDELREKYDYVIVDTAPSMLVADTFLISKYADLILYVTRAGYTEKKLINFAVDAQNDGKLHDISFVINDVKTANFGYGNKYGYAYGQDKPSFWERFKSSL</sequence>
<keyword evidence="9" id="KW-0472">Membrane</keyword>
<dbReference type="GO" id="GO:0005886">
    <property type="term" value="C:plasma membrane"/>
    <property type="evidence" value="ECO:0007669"/>
    <property type="project" value="TreeGrafter"/>
</dbReference>
<protein>
    <recommendedName>
        <fullName evidence="2">non-specific protein-tyrosine kinase</fullName>
        <ecNumber evidence="2">2.7.10.2</ecNumber>
    </recommendedName>
</protein>
<keyword evidence="6" id="KW-0067">ATP-binding</keyword>
<feature type="domain" description="AAA" evidence="10">
    <location>
        <begin position="595"/>
        <end position="711"/>
    </location>
</feature>
<name>A0A4Q0NV81_9FLAO</name>
<dbReference type="PANTHER" id="PTHR32309">
    <property type="entry name" value="TYROSINE-PROTEIN KINASE"/>
    <property type="match status" value="1"/>
</dbReference>
<keyword evidence="9" id="KW-1133">Transmembrane helix</keyword>
<dbReference type="NCBIfam" id="TIGR01007">
    <property type="entry name" value="eps_fam"/>
    <property type="match status" value="1"/>
</dbReference>
<evidence type="ECO:0000259" key="10">
    <source>
        <dbReference type="Pfam" id="PF13614"/>
    </source>
</evidence>
<dbReference type="OrthoDB" id="9794577at2"/>
<dbReference type="Pfam" id="PF13614">
    <property type="entry name" value="AAA_31"/>
    <property type="match status" value="1"/>
</dbReference>
<dbReference type="InterPro" id="IPR025669">
    <property type="entry name" value="AAA_dom"/>
</dbReference>
<dbReference type="RefSeq" id="WP_128766717.1">
    <property type="nucleotide sequence ID" value="NZ_JBHUOO010000018.1"/>
</dbReference>
<keyword evidence="9" id="KW-0812">Transmembrane</keyword>
<evidence type="ECO:0000256" key="9">
    <source>
        <dbReference type="SAM" id="Phobius"/>
    </source>
</evidence>
<comment type="caution">
    <text evidence="12">The sequence shown here is derived from an EMBL/GenBank/DDBJ whole genome shotgun (WGS) entry which is preliminary data.</text>
</comment>
<comment type="similarity">
    <text evidence="1">Belongs to the CpsD/CapB family.</text>
</comment>
<keyword evidence="5" id="KW-0418">Kinase</keyword>
<keyword evidence="7" id="KW-0829">Tyrosine-protein kinase</keyword>
<evidence type="ECO:0000256" key="5">
    <source>
        <dbReference type="ARBA" id="ARBA00022777"/>
    </source>
</evidence>
<dbReference type="EC" id="2.7.10.2" evidence="2"/>
<evidence type="ECO:0000256" key="3">
    <source>
        <dbReference type="ARBA" id="ARBA00022679"/>
    </source>
</evidence>
<evidence type="ECO:0000313" key="13">
    <source>
        <dbReference type="Proteomes" id="UP000289859"/>
    </source>
</evidence>
<feature type="transmembrane region" description="Helical" evidence="9">
    <location>
        <begin position="495"/>
        <end position="514"/>
    </location>
</feature>
<feature type="domain" description="Tyrosine-protein kinase G-rich" evidence="11">
    <location>
        <begin position="444"/>
        <end position="516"/>
    </location>
</feature>
<comment type="catalytic activity">
    <reaction evidence="8">
        <text>L-tyrosyl-[protein] + ATP = O-phospho-L-tyrosyl-[protein] + ADP + H(+)</text>
        <dbReference type="Rhea" id="RHEA:10596"/>
        <dbReference type="Rhea" id="RHEA-COMP:10136"/>
        <dbReference type="Rhea" id="RHEA-COMP:20101"/>
        <dbReference type="ChEBI" id="CHEBI:15378"/>
        <dbReference type="ChEBI" id="CHEBI:30616"/>
        <dbReference type="ChEBI" id="CHEBI:46858"/>
        <dbReference type="ChEBI" id="CHEBI:61978"/>
        <dbReference type="ChEBI" id="CHEBI:456216"/>
        <dbReference type="EC" id="2.7.10.2"/>
    </reaction>
</comment>
<reference evidence="12 13" key="1">
    <citation type="submission" date="2018-07" db="EMBL/GenBank/DDBJ databases">
        <title>Leeuwenhoekiella genomics.</title>
        <authorList>
            <person name="Tahon G."/>
            <person name="Willems A."/>
        </authorList>
    </citation>
    <scope>NUCLEOTIDE SEQUENCE [LARGE SCALE GENOMIC DNA]</scope>
    <source>
        <strain evidence="12 13">LMG 29608</strain>
    </source>
</reference>
<gene>
    <name evidence="12" type="ORF">DSM02_3449</name>
</gene>
<evidence type="ECO:0000256" key="2">
    <source>
        <dbReference type="ARBA" id="ARBA00011903"/>
    </source>
</evidence>
<dbReference type="PANTHER" id="PTHR32309:SF13">
    <property type="entry name" value="FERRIC ENTEROBACTIN TRANSPORT PROTEIN FEPE"/>
    <property type="match status" value="1"/>
</dbReference>
<evidence type="ECO:0000256" key="4">
    <source>
        <dbReference type="ARBA" id="ARBA00022741"/>
    </source>
</evidence>
<dbReference type="GO" id="GO:0004715">
    <property type="term" value="F:non-membrane spanning protein tyrosine kinase activity"/>
    <property type="evidence" value="ECO:0007669"/>
    <property type="project" value="UniProtKB-EC"/>
</dbReference>
<keyword evidence="13" id="KW-1185">Reference proteome</keyword>
<evidence type="ECO:0000256" key="1">
    <source>
        <dbReference type="ARBA" id="ARBA00007316"/>
    </source>
</evidence>
<dbReference type="CDD" id="cd05387">
    <property type="entry name" value="BY-kinase"/>
    <property type="match status" value="1"/>
</dbReference>
<dbReference type="Pfam" id="PF13807">
    <property type="entry name" value="GNVR"/>
    <property type="match status" value="1"/>
</dbReference>
<evidence type="ECO:0000256" key="6">
    <source>
        <dbReference type="ARBA" id="ARBA00022840"/>
    </source>
</evidence>
<evidence type="ECO:0000256" key="7">
    <source>
        <dbReference type="ARBA" id="ARBA00023137"/>
    </source>
</evidence>
<evidence type="ECO:0000259" key="11">
    <source>
        <dbReference type="Pfam" id="PF13807"/>
    </source>
</evidence>
<dbReference type="InterPro" id="IPR050445">
    <property type="entry name" value="Bact_polysacc_biosynth/exp"/>
</dbReference>
<dbReference type="Gene3D" id="3.40.50.300">
    <property type="entry name" value="P-loop containing nucleotide triphosphate hydrolases"/>
    <property type="match status" value="1"/>
</dbReference>
<organism evidence="12 13">
    <name type="scientific">Leeuwenhoekiella polynyae</name>
    <dbReference type="NCBI Taxonomy" id="1550906"/>
    <lineage>
        <taxon>Bacteria</taxon>
        <taxon>Pseudomonadati</taxon>
        <taxon>Bacteroidota</taxon>
        <taxon>Flavobacteriia</taxon>
        <taxon>Flavobacteriales</taxon>
        <taxon>Flavobacteriaceae</taxon>
        <taxon>Leeuwenhoekiella</taxon>
    </lineage>
</organism>
<dbReference type="SUPFAM" id="SSF52540">
    <property type="entry name" value="P-loop containing nucleoside triphosphate hydrolases"/>
    <property type="match status" value="1"/>
</dbReference>
<evidence type="ECO:0000256" key="8">
    <source>
        <dbReference type="ARBA" id="ARBA00051245"/>
    </source>
</evidence>
<dbReference type="InterPro" id="IPR005702">
    <property type="entry name" value="Wzc-like_C"/>
</dbReference>
<keyword evidence="4" id="KW-0547">Nucleotide-binding</keyword>
<proteinExistence type="inferred from homology"/>
<dbReference type="GO" id="GO:0005524">
    <property type="term" value="F:ATP binding"/>
    <property type="evidence" value="ECO:0007669"/>
    <property type="project" value="UniProtKB-KW"/>
</dbReference>
<dbReference type="EMBL" id="QOVK01000022">
    <property type="protein sequence ID" value="RXG14679.1"/>
    <property type="molecule type" value="Genomic_DNA"/>
</dbReference>